<gene>
    <name evidence="1" type="ORF">Prudu_017219</name>
</gene>
<reference evidence="1" key="1">
    <citation type="journal article" date="2019" name="Science">
        <title>Mutation of a bHLH transcription factor allowed almond domestication.</title>
        <authorList>
            <person name="Sanchez-Perez R."/>
            <person name="Pavan S."/>
            <person name="Mazzeo R."/>
            <person name="Moldovan C."/>
            <person name="Aiese Cigliano R."/>
            <person name="Del Cueto J."/>
            <person name="Ricciardi F."/>
            <person name="Lotti C."/>
            <person name="Ricciardi L."/>
            <person name="Dicenta F."/>
            <person name="Lopez-Marques R.L."/>
            <person name="Lindberg Moller B."/>
        </authorList>
    </citation>
    <scope>NUCLEOTIDE SEQUENCE</scope>
</reference>
<evidence type="ECO:0000313" key="1">
    <source>
        <dbReference type="EMBL" id="BBH05740.1"/>
    </source>
</evidence>
<dbReference type="AlphaFoldDB" id="A0A4Y1RNB5"/>
<protein>
    <submittedName>
        <fullName evidence="1">Uncharacterized protein</fullName>
    </submittedName>
</protein>
<dbReference type="EMBL" id="AP019302">
    <property type="protein sequence ID" value="BBH05740.1"/>
    <property type="molecule type" value="Genomic_DNA"/>
</dbReference>
<feature type="non-terminal residue" evidence="1">
    <location>
        <position position="1"/>
    </location>
</feature>
<name>A0A4Y1RNB5_PRUDU</name>
<proteinExistence type="predicted"/>
<accession>A0A4Y1RNB5</accession>
<organism evidence="1">
    <name type="scientific">Prunus dulcis</name>
    <name type="common">Almond</name>
    <name type="synonym">Amygdalus dulcis</name>
    <dbReference type="NCBI Taxonomy" id="3755"/>
    <lineage>
        <taxon>Eukaryota</taxon>
        <taxon>Viridiplantae</taxon>
        <taxon>Streptophyta</taxon>
        <taxon>Embryophyta</taxon>
        <taxon>Tracheophyta</taxon>
        <taxon>Spermatophyta</taxon>
        <taxon>Magnoliopsida</taxon>
        <taxon>eudicotyledons</taxon>
        <taxon>Gunneridae</taxon>
        <taxon>Pentapetalae</taxon>
        <taxon>rosids</taxon>
        <taxon>fabids</taxon>
        <taxon>Rosales</taxon>
        <taxon>Rosaceae</taxon>
        <taxon>Amygdaloideae</taxon>
        <taxon>Amygdaleae</taxon>
        <taxon>Prunus</taxon>
    </lineage>
</organism>
<sequence>NTSDTWHSSLILHSKQEKRRDIFIHTNCGIIDVRTTNPNLHANISTTEQQIDGYYWPQSPFTCR</sequence>